<feature type="domain" description="GP-PDE" evidence="1">
    <location>
        <begin position="12"/>
        <end position="280"/>
    </location>
</feature>
<accession>A0A1E5T739</accession>
<dbReference type="PROSITE" id="PS51704">
    <property type="entry name" value="GP_PDE"/>
    <property type="match status" value="1"/>
</dbReference>
<reference evidence="2 3" key="1">
    <citation type="submission" date="2016-08" db="EMBL/GenBank/DDBJ databases">
        <title>Draft genome of Fabibacter sp. strain SK-8.</title>
        <authorList>
            <person name="Wong S.-K."/>
            <person name="Hamasaki K."/>
            <person name="Yoshizawa S."/>
        </authorList>
    </citation>
    <scope>NUCLEOTIDE SEQUENCE [LARGE SCALE GENOMIC DNA]</scope>
    <source>
        <strain evidence="2 3">SK-8</strain>
    </source>
</reference>
<dbReference type="EMBL" id="MDGQ01000003">
    <property type="protein sequence ID" value="OEK07202.1"/>
    <property type="molecule type" value="Genomic_DNA"/>
</dbReference>
<comment type="caution">
    <text evidence="2">The sequence shown here is derived from an EMBL/GenBank/DDBJ whole genome shotgun (WGS) entry which is preliminary data.</text>
</comment>
<dbReference type="STRING" id="1563681.BFP71_00525"/>
<dbReference type="Gene3D" id="3.20.20.190">
    <property type="entry name" value="Phosphatidylinositol (PI) phosphodiesterase"/>
    <property type="match status" value="1"/>
</dbReference>
<protein>
    <submittedName>
        <fullName evidence="2">Glycerophosphodiester phosphodiesterase</fullName>
    </submittedName>
</protein>
<dbReference type="GO" id="GO:0008081">
    <property type="term" value="F:phosphoric diester hydrolase activity"/>
    <property type="evidence" value="ECO:0007669"/>
    <property type="project" value="InterPro"/>
</dbReference>
<evidence type="ECO:0000313" key="2">
    <source>
        <dbReference type="EMBL" id="OEK07202.1"/>
    </source>
</evidence>
<dbReference type="GO" id="GO:0006629">
    <property type="term" value="P:lipid metabolic process"/>
    <property type="evidence" value="ECO:0007669"/>
    <property type="project" value="InterPro"/>
</dbReference>
<dbReference type="SUPFAM" id="SSF51695">
    <property type="entry name" value="PLC-like phosphodiesterases"/>
    <property type="match status" value="1"/>
</dbReference>
<dbReference type="PANTHER" id="PTHR46211">
    <property type="entry name" value="GLYCEROPHOSPHORYL DIESTER PHOSPHODIESTERASE"/>
    <property type="match status" value="1"/>
</dbReference>
<dbReference type="AlphaFoldDB" id="A0A1E5T739"/>
<keyword evidence="3" id="KW-1185">Reference proteome</keyword>
<sequence length="280" mass="31269">MFFGSLTQAQTLDIQGHRGARGLLPENTIPAFIRAIEEGVSTLELDVVITKDKQVVVSHEPYMSSGICSKPDGTAVASAESKSLNIYQMTYEQVARFDCGSRGNRRFPEQQKMSVGKPLLKDLINTVEKYLTDHNLPKLSYNIEIKSSEKGDNEFHPGVGEFSQLVYALTTGMLPKDRFTIQSFDFRVLNHWHEAYPDITLVALIENTKGVESNLKALGFIPDIYSPNYRLLSKKAVELCHQKGMKVVPWTVNTLAVMKRLVAMGVDGLITDYPDRAKGL</sequence>
<gene>
    <name evidence="2" type="ORF">BFP71_00525</name>
</gene>
<proteinExistence type="predicted"/>
<dbReference type="InterPro" id="IPR017946">
    <property type="entry name" value="PLC-like_Pdiesterase_TIM-brl"/>
</dbReference>
<dbReference type="Pfam" id="PF03009">
    <property type="entry name" value="GDPD"/>
    <property type="match status" value="1"/>
</dbReference>
<name>A0A1E5T739_9BACT</name>
<organism evidence="2 3">
    <name type="scientific">Roseivirga misakiensis</name>
    <dbReference type="NCBI Taxonomy" id="1563681"/>
    <lineage>
        <taxon>Bacteria</taxon>
        <taxon>Pseudomonadati</taxon>
        <taxon>Bacteroidota</taxon>
        <taxon>Cytophagia</taxon>
        <taxon>Cytophagales</taxon>
        <taxon>Roseivirgaceae</taxon>
        <taxon>Roseivirga</taxon>
    </lineage>
</organism>
<evidence type="ECO:0000313" key="3">
    <source>
        <dbReference type="Proteomes" id="UP000095552"/>
    </source>
</evidence>
<dbReference type="Proteomes" id="UP000095552">
    <property type="component" value="Unassembled WGS sequence"/>
</dbReference>
<evidence type="ECO:0000259" key="1">
    <source>
        <dbReference type="PROSITE" id="PS51704"/>
    </source>
</evidence>
<dbReference type="PANTHER" id="PTHR46211:SF14">
    <property type="entry name" value="GLYCEROPHOSPHODIESTER PHOSPHODIESTERASE"/>
    <property type="match status" value="1"/>
</dbReference>
<dbReference type="InterPro" id="IPR030395">
    <property type="entry name" value="GP_PDE_dom"/>
</dbReference>